<feature type="compositionally biased region" description="Basic residues" evidence="1">
    <location>
        <begin position="160"/>
        <end position="172"/>
    </location>
</feature>
<dbReference type="Proteomes" id="UP001237642">
    <property type="component" value="Unassembled WGS sequence"/>
</dbReference>
<dbReference type="InterPro" id="IPR004252">
    <property type="entry name" value="Probable_transposase_24"/>
</dbReference>
<keyword evidence="2" id="KW-1133">Transmembrane helix</keyword>
<organism evidence="4 5">
    <name type="scientific">Heracleum sosnowskyi</name>
    <dbReference type="NCBI Taxonomy" id="360622"/>
    <lineage>
        <taxon>Eukaryota</taxon>
        <taxon>Viridiplantae</taxon>
        <taxon>Streptophyta</taxon>
        <taxon>Embryophyta</taxon>
        <taxon>Tracheophyta</taxon>
        <taxon>Spermatophyta</taxon>
        <taxon>Magnoliopsida</taxon>
        <taxon>eudicotyledons</taxon>
        <taxon>Gunneridae</taxon>
        <taxon>Pentapetalae</taxon>
        <taxon>asterids</taxon>
        <taxon>campanulids</taxon>
        <taxon>Apiales</taxon>
        <taxon>Apiaceae</taxon>
        <taxon>Apioideae</taxon>
        <taxon>apioid superclade</taxon>
        <taxon>Tordylieae</taxon>
        <taxon>Tordyliinae</taxon>
        <taxon>Heracleum</taxon>
    </lineage>
</organism>
<evidence type="ECO:0000259" key="3">
    <source>
        <dbReference type="Pfam" id="PF13963"/>
    </source>
</evidence>
<sequence length="538" mass="61343">MTYDRSWIGRNRYNEFKYLTKKYKIGVNDIIKFACDHRDPEDGGLIRCPCEDCANKYFKDPSDVKVDLYLNGIMKWYTKWDLHGERDMPRVEAETSSPAFTLGFYKIQPKLSKLKPIEAKRNKMKQNSAVLLVGRSSCWLILFLVLMALGAGTSDGGGNRGRKGSKGGRGRGGRGSGIGRENGSGDGRGQGGDREEGSDNEGNEGESGDEGRESQIVPIVRFERAKRSCCVGDYNKRPATETDRETKYYAYPKGCEEVGDRAVREYVKMNWKSLPYQEKARAERDRTWDSLNRYWESDLFKERSIKAKKARDQLEHQHYSGAMPFDERREELEAKNQGPISDMEFMDYVYHFDNPADLKFKEDMARVRTSQSTQSTPEELTLDRPPSPNTLKKIHQKNELSLKIHARPPKKGRALLHPRQTVAEVLGAYKAAELTQSTQSRRALSQQLSDDALDLVVRVSGEVHLMVHSLEMTEVPRALLNERMHRLATEAFPNQEDPRQRELWTEYMRLATAFVVDVMTLNKKGHFGADDSLTSSNS</sequence>
<evidence type="ECO:0000313" key="5">
    <source>
        <dbReference type="Proteomes" id="UP001237642"/>
    </source>
</evidence>
<reference evidence="4" key="2">
    <citation type="submission" date="2023-05" db="EMBL/GenBank/DDBJ databases">
        <authorList>
            <person name="Schelkunov M.I."/>
        </authorList>
    </citation>
    <scope>NUCLEOTIDE SEQUENCE</scope>
    <source>
        <strain evidence="4">Hsosn_3</strain>
        <tissue evidence="4">Leaf</tissue>
    </source>
</reference>
<keyword evidence="5" id="KW-1185">Reference proteome</keyword>
<feature type="domain" description="Transposase-associated" evidence="3">
    <location>
        <begin position="5"/>
        <end position="85"/>
    </location>
</feature>
<evidence type="ECO:0000256" key="1">
    <source>
        <dbReference type="SAM" id="MobiDB-lite"/>
    </source>
</evidence>
<feature type="transmembrane region" description="Helical" evidence="2">
    <location>
        <begin position="129"/>
        <end position="152"/>
    </location>
</feature>
<dbReference type="Pfam" id="PF03004">
    <property type="entry name" value="Transposase_24"/>
    <property type="match status" value="1"/>
</dbReference>
<reference evidence="4" key="1">
    <citation type="submission" date="2023-02" db="EMBL/GenBank/DDBJ databases">
        <title>Genome of toxic invasive species Heracleum sosnowskyi carries increased number of genes despite the absence of recent whole-genome duplications.</title>
        <authorList>
            <person name="Schelkunov M."/>
            <person name="Shtratnikova V."/>
            <person name="Makarenko M."/>
            <person name="Klepikova A."/>
            <person name="Omelchenko D."/>
            <person name="Novikova G."/>
            <person name="Obukhova E."/>
            <person name="Bogdanov V."/>
            <person name="Penin A."/>
            <person name="Logacheva M."/>
        </authorList>
    </citation>
    <scope>NUCLEOTIDE SEQUENCE</scope>
    <source>
        <strain evidence="4">Hsosn_3</strain>
        <tissue evidence="4">Leaf</tissue>
    </source>
</reference>
<dbReference type="AlphaFoldDB" id="A0AAD8J8T1"/>
<dbReference type="Pfam" id="PF13963">
    <property type="entry name" value="Transpos_assoc"/>
    <property type="match status" value="1"/>
</dbReference>
<keyword evidence="2" id="KW-0812">Transmembrane</keyword>
<feature type="compositionally biased region" description="Polar residues" evidence="1">
    <location>
        <begin position="368"/>
        <end position="378"/>
    </location>
</feature>
<accession>A0AAD8J8T1</accession>
<feature type="region of interest" description="Disordered" evidence="1">
    <location>
        <begin position="368"/>
        <end position="389"/>
    </location>
</feature>
<comment type="caution">
    <text evidence="4">The sequence shown here is derived from an EMBL/GenBank/DDBJ whole genome shotgun (WGS) entry which is preliminary data.</text>
</comment>
<protein>
    <recommendedName>
        <fullName evidence="3">Transposase-associated domain-containing protein</fullName>
    </recommendedName>
</protein>
<gene>
    <name evidence="4" type="ORF">POM88_009695</name>
</gene>
<feature type="region of interest" description="Disordered" evidence="1">
    <location>
        <begin position="154"/>
        <end position="217"/>
    </location>
</feature>
<dbReference type="EMBL" id="JAUIZM010000002">
    <property type="protein sequence ID" value="KAK1399832.1"/>
    <property type="molecule type" value="Genomic_DNA"/>
</dbReference>
<proteinExistence type="predicted"/>
<name>A0AAD8J8T1_9APIA</name>
<evidence type="ECO:0000256" key="2">
    <source>
        <dbReference type="SAM" id="Phobius"/>
    </source>
</evidence>
<evidence type="ECO:0000313" key="4">
    <source>
        <dbReference type="EMBL" id="KAK1399832.1"/>
    </source>
</evidence>
<feature type="compositionally biased region" description="Gly residues" evidence="1">
    <location>
        <begin position="173"/>
        <end position="190"/>
    </location>
</feature>
<dbReference type="InterPro" id="IPR029480">
    <property type="entry name" value="Transpos_assoc"/>
</dbReference>
<feature type="compositionally biased region" description="Acidic residues" evidence="1">
    <location>
        <begin position="198"/>
        <end position="208"/>
    </location>
</feature>
<keyword evidence="2" id="KW-0472">Membrane</keyword>